<gene>
    <name evidence="7" type="ORF">CC78DRAFT_407236</name>
</gene>
<dbReference type="Proteomes" id="UP000800093">
    <property type="component" value="Unassembled WGS sequence"/>
</dbReference>
<comment type="subcellular location">
    <subcellularLocation>
        <location evidence="1 6">Nucleus</location>
    </subcellularLocation>
</comment>
<evidence type="ECO:0000313" key="8">
    <source>
        <dbReference type="Proteomes" id="UP000800093"/>
    </source>
</evidence>
<dbReference type="OrthoDB" id="1421013at2759"/>
<keyword evidence="5 6" id="KW-0539">Nucleus</keyword>
<sequence>MDPPDATDLIEIYTDTISTLTTALTPLLNTPLPQQTSHLPLLSRAKLYTLYTYTIESLLFSALTASGIDAKSHPIYPELARLKSYFQKIQDAEHGHEKAPIRLDKGAAGRFIKAALSGNEQYDKERAERVAREKARASIKARRLNKK</sequence>
<evidence type="ECO:0000256" key="3">
    <source>
        <dbReference type="ARBA" id="ARBA00022552"/>
    </source>
</evidence>
<keyword evidence="4 6" id="KW-0694">RNA-binding</keyword>
<feature type="non-terminal residue" evidence="7">
    <location>
        <position position="147"/>
    </location>
</feature>
<protein>
    <recommendedName>
        <fullName evidence="6">Exosome complex protein</fullName>
    </recommendedName>
</protein>
<evidence type="ECO:0000256" key="4">
    <source>
        <dbReference type="ARBA" id="ARBA00022884"/>
    </source>
</evidence>
<dbReference type="AlphaFoldDB" id="A0A9P4N497"/>
<dbReference type="GO" id="GO:0000178">
    <property type="term" value="C:exosome (RNase complex)"/>
    <property type="evidence" value="ECO:0007669"/>
    <property type="project" value="TreeGrafter"/>
</dbReference>
<evidence type="ECO:0000256" key="1">
    <source>
        <dbReference type="ARBA" id="ARBA00004123"/>
    </source>
</evidence>
<dbReference type="PANTHER" id="PTHR15341">
    <property type="entry name" value="SUN-COR STEROID HORMONE RECEPTOR CO-REPRESSOR"/>
    <property type="match status" value="1"/>
</dbReference>
<keyword evidence="3 6" id="KW-0698">rRNA processing</keyword>
<dbReference type="GO" id="GO:0003723">
    <property type="term" value="F:RNA binding"/>
    <property type="evidence" value="ECO:0007669"/>
    <property type="project" value="UniProtKB-UniRule"/>
</dbReference>
<evidence type="ECO:0000256" key="6">
    <source>
        <dbReference type="RuleBase" id="RU368003"/>
    </source>
</evidence>
<name>A0A9P4N497_9PLEO</name>
<comment type="function">
    <text evidence="6">Required for exosome-dependent processing of pre-rRNA and small nucleolar RNA (snRNA) precursors. Involved in processing of 35S pre-rRNA at the A0, A1 and A2 sites.</text>
</comment>
<keyword evidence="8" id="KW-1185">Reference proteome</keyword>
<proteinExistence type="inferred from homology"/>
<dbReference type="InterPro" id="IPR007146">
    <property type="entry name" value="Sas10/Utp3/C1D"/>
</dbReference>
<evidence type="ECO:0000256" key="5">
    <source>
        <dbReference type="ARBA" id="ARBA00023242"/>
    </source>
</evidence>
<dbReference type="PANTHER" id="PTHR15341:SF3">
    <property type="entry name" value="NUCLEAR NUCLEIC ACID-BINDING PROTEIN C1D"/>
    <property type="match status" value="1"/>
</dbReference>
<organism evidence="7 8">
    <name type="scientific">Lojkania enalia</name>
    <dbReference type="NCBI Taxonomy" id="147567"/>
    <lineage>
        <taxon>Eukaryota</taxon>
        <taxon>Fungi</taxon>
        <taxon>Dikarya</taxon>
        <taxon>Ascomycota</taxon>
        <taxon>Pezizomycotina</taxon>
        <taxon>Dothideomycetes</taxon>
        <taxon>Pleosporomycetidae</taxon>
        <taxon>Pleosporales</taxon>
        <taxon>Pleosporales incertae sedis</taxon>
        <taxon>Lojkania</taxon>
    </lineage>
</organism>
<dbReference type="GO" id="GO:0003677">
    <property type="term" value="F:DNA binding"/>
    <property type="evidence" value="ECO:0007669"/>
    <property type="project" value="TreeGrafter"/>
</dbReference>
<comment type="similarity">
    <text evidence="2 6">Belongs to the C1D family.</text>
</comment>
<dbReference type="GO" id="GO:0000460">
    <property type="term" value="P:maturation of 5.8S rRNA"/>
    <property type="evidence" value="ECO:0007669"/>
    <property type="project" value="TreeGrafter"/>
</dbReference>
<dbReference type="EMBL" id="ML986607">
    <property type="protein sequence ID" value="KAF2265392.1"/>
    <property type="molecule type" value="Genomic_DNA"/>
</dbReference>
<dbReference type="Pfam" id="PF04000">
    <property type="entry name" value="Sas10_Utp3"/>
    <property type="match status" value="1"/>
</dbReference>
<dbReference type="InterPro" id="IPR011082">
    <property type="entry name" value="Exosome-assoc_fac/DNA_repair"/>
</dbReference>
<evidence type="ECO:0000313" key="7">
    <source>
        <dbReference type="EMBL" id="KAF2265392.1"/>
    </source>
</evidence>
<dbReference type="GO" id="GO:0010468">
    <property type="term" value="P:regulation of gene expression"/>
    <property type="evidence" value="ECO:0007669"/>
    <property type="project" value="TreeGrafter"/>
</dbReference>
<comment type="caution">
    <text evidence="7">The sequence shown here is derived from an EMBL/GenBank/DDBJ whole genome shotgun (WGS) entry which is preliminary data.</text>
</comment>
<reference evidence="8" key="1">
    <citation type="journal article" date="2020" name="Stud. Mycol.">
        <title>101 Dothideomycetes genomes: A test case for predicting lifestyles and emergence of pathogens.</title>
        <authorList>
            <person name="Haridas S."/>
            <person name="Albert R."/>
            <person name="Binder M."/>
            <person name="Bloem J."/>
            <person name="LaButti K."/>
            <person name="Salamov A."/>
            <person name="Andreopoulos B."/>
            <person name="Baker S."/>
            <person name="Barry K."/>
            <person name="Bills G."/>
            <person name="Bluhm B."/>
            <person name="Cannon C."/>
            <person name="Castanera R."/>
            <person name="Culley D."/>
            <person name="Daum C."/>
            <person name="Ezra D."/>
            <person name="Gonzalez J."/>
            <person name="Henrissat B."/>
            <person name="Kuo A."/>
            <person name="Liang C."/>
            <person name="Lipzen A."/>
            <person name="Lutzoni F."/>
            <person name="Magnuson J."/>
            <person name="Mondo S."/>
            <person name="Nolan M."/>
            <person name="Ohm R."/>
            <person name="Pangilinan J."/>
            <person name="Park H.-J."/>
            <person name="Ramirez L."/>
            <person name="Alfaro M."/>
            <person name="Sun H."/>
            <person name="Tritt A."/>
            <person name="Yoshinaga Y."/>
            <person name="Zwiers L.-H."/>
            <person name="Turgeon B."/>
            <person name="Goodwin S."/>
            <person name="Spatafora J."/>
            <person name="Crous P."/>
            <person name="Grigoriev I."/>
        </authorList>
    </citation>
    <scope>NUCLEOTIDE SEQUENCE [LARGE SCALE GENOMIC DNA]</scope>
    <source>
        <strain evidence="8">CBS 304.66</strain>
    </source>
</reference>
<dbReference type="GO" id="GO:0005730">
    <property type="term" value="C:nucleolus"/>
    <property type="evidence" value="ECO:0007669"/>
    <property type="project" value="TreeGrafter"/>
</dbReference>
<evidence type="ECO:0000256" key="2">
    <source>
        <dbReference type="ARBA" id="ARBA00009154"/>
    </source>
</evidence>
<accession>A0A9P4N497</accession>